<gene>
    <name evidence="1" type="ORF">EHAR0213_LOCUS12650</name>
</gene>
<dbReference type="EMBL" id="HBII01030481">
    <property type="protein sequence ID" value="CAE0353734.1"/>
    <property type="molecule type" value="Transcribed_RNA"/>
</dbReference>
<reference evidence="1" key="1">
    <citation type="submission" date="2021-01" db="EMBL/GenBank/DDBJ databases">
        <authorList>
            <person name="Corre E."/>
            <person name="Pelletier E."/>
            <person name="Niang G."/>
            <person name="Scheremetjew M."/>
            <person name="Finn R."/>
            <person name="Kale V."/>
            <person name="Holt S."/>
            <person name="Cochrane G."/>
            <person name="Meng A."/>
            <person name="Brown T."/>
            <person name="Cohen L."/>
        </authorList>
    </citation>
    <scope>NUCLEOTIDE SEQUENCE</scope>
    <source>
        <strain evidence="1">FSP1.4</strain>
    </source>
</reference>
<accession>A0A7S3JF82</accession>
<name>A0A7S3JF82_9SPIT</name>
<dbReference type="AlphaFoldDB" id="A0A7S3JF82"/>
<organism evidence="1">
    <name type="scientific">Euplotes harpa</name>
    <dbReference type="NCBI Taxonomy" id="151035"/>
    <lineage>
        <taxon>Eukaryota</taxon>
        <taxon>Sar</taxon>
        <taxon>Alveolata</taxon>
        <taxon>Ciliophora</taxon>
        <taxon>Intramacronucleata</taxon>
        <taxon>Spirotrichea</taxon>
        <taxon>Hypotrichia</taxon>
        <taxon>Euplotida</taxon>
        <taxon>Euplotidae</taxon>
        <taxon>Euplotes</taxon>
    </lineage>
</organism>
<sequence>MNKNVFRALRRECKLIFDEFIVANNFSASKSKRMFKSNLKRFSDHLLKSKMILDPKEFQKHLGVFINICLMKKILEEKADLEKAEEFNELLYSYSHKKFYDYIKVPEVIAIIEIVLSSAGVEGFVAKHPTLSVHRENYIQHIGQIVGSM</sequence>
<proteinExistence type="predicted"/>
<evidence type="ECO:0000313" key="1">
    <source>
        <dbReference type="EMBL" id="CAE0353734.1"/>
    </source>
</evidence>
<protein>
    <submittedName>
        <fullName evidence="1">Uncharacterized protein</fullName>
    </submittedName>
</protein>